<dbReference type="EMBL" id="RSCD01000008">
    <property type="protein sequence ID" value="RSH91192.1"/>
    <property type="molecule type" value="Genomic_DNA"/>
</dbReference>
<keyword evidence="1 2" id="KW-0694">RNA-binding</keyword>
<organism evidence="5 6">
    <name type="scientific">Saitozyma podzolica</name>
    <dbReference type="NCBI Taxonomy" id="1890683"/>
    <lineage>
        <taxon>Eukaryota</taxon>
        <taxon>Fungi</taxon>
        <taxon>Dikarya</taxon>
        <taxon>Basidiomycota</taxon>
        <taxon>Agaricomycotina</taxon>
        <taxon>Tremellomycetes</taxon>
        <taxon>Tremellales</taxon>
        <taxon>Trimorphomycetaceae</taxon>
        <taxon>Saitozyma</taxon>
    </lineage>
</organism>
<dbReference type="Proteomes" id="UP000279259">
    <property type="component" value="Unassembled WGS sequence"/>
</dbReference>
<dbReference type="Pfam" id="PF00076">
    <property type="entry name" value="RRM_1"/>
    <property type="match status" value="1"/>
</dbReference>
<dbReference type="InterPro" id="IPR012677">
    <property type="entry name" value="Nucleotide-bd_a/b_plait_sf"/>
</dbReference>
<dbReference type="PANTHER" id="PTHR10501">
    <property type="entry name" value="U1 SMALL NUCLEAR RIBONUCLEOPROTEIN A/U2 SMALL NUCLEAR RIBONUCLEOPROTEIN B"/>
    <property type="match status" value="1"/>
</dbReference>
<dbReference type="SMART" id="SM00360">
    <property type="entry name" value="RRM"/>
    <property type="match status" value="2"/>
</dbReference>
<evidence type="ECO:0000313" key="6">
    <source>
        <dbReference type="Proteomes" id="UP000279259"/>
    </source>
</evidence>
<protein>
    <recommendedName>
        <fullName evidence="4">RRM domain-containing protein</fullName>
    </recommendedName>
</protein>
<evidence type="ECO:0000256" key="1">
    <source>
        <dbReference type="ARBA" id="ARBA00022884"/>
    </source>
</evidence>
<evidence type="ECO:0000256" key="2">
    <source>
        <dbReference type="PROSITE-ProRule" id="PRU00176"/>
    </source>
</evidence>
<dbReference type="GO" id="GO:0003723">
    <property type="term" value="F:RNA binding"/>
    <property type="evidence" value="ECO:0007669"/>
    <property type="project" value="UniProtKB-UniRule"/>
</dbReference>
<evidence type="ECO:0000313" key="5">
    <source>
        <dbReference type="EMBL" id="RSH91192.1"/>
    </source>
</evidence>
<dbReference type="InterPro" id="IPR035979">
    <property type="entry name" value="RBD_domain_sf"/>
</dbReference>
<keyword evidence="6" id="KW-1185">Reference proteome</keyword>
<feature type="region of interest" description="Disordered" evidence="3">
    <location>
        <begin position="120"/>
        <end position="192"/>
    </location>
</feature>
<dbReference type="OrthoDB" id="277802at2759"/>
<proteinExistence type="predicted"/>
<sequence length="276" mass="30024">MALPTPSPTLYISNLETKTKKPELRQQLYSLFTPYGQVIDIVAKKHDGGRGQAFVVFSEQAAATAAMRGLTGERFYDRDLRISYAKKPSNAYIARTNPEASREAAAIAAAKTVLSRAQGEYEQLEREREADEAGAGAGGGVKRAGEEAEGPAGKRVKREGEDEDEEEMEIEMDEEDEEEEEDAAPKAPTGVTLICTNLPPECNEQIMSALFSQFTGFSRAAPLPTTYSPPSSHPTPNPNARAFRIVFDSPEHAEAALQPNQGFLMQPGWAMGVSVQ</sequence>
<dbReference type="STRING" id="1890683.A0A427YJC2"/>
<dbReference type="SUPFAM" id="SSF54928">
    <property type="entry name" value="RNA-binding domain, RBD"/>
    <property type="match status" value="1"/>
</dbReference>
<dbReference type="InterPro" id="IPR000504">
    <property type="entry name" value="RRM_dom"/>
</dbReference>
<feature type="domain" description="RRM" evidence="4">
    <location>
        <begin position="8"/>
        <end position="87"/>
    </location>
</feature>
<evidence type="ECO:0000256" key="3">
    <source>
        <dbReference type="SAM" id="MobiDB-lite"/>
    </source>
</evidence>
<dbReference type="FunFam" id="3.30.70.330:FF:000039">
    <property type="entry name" value="U1 small nuclear ribonucleoprotein A"/>
    <property type="match status" value="1"/>
</dbReference>
<comment type="caution">
    <text evidence="5">The sequence shown here is derived from an EMBL/GenBank/DDBJ whole genome shotgun (WGS) entry which is preliminary data.</text>
</comment>
<name>A0A427YJC2_9TREE</name>
<reference evidence="5 6" key="1">
    <citation type="submission" date="2018-11" db="EMBL/GenBank/DDBJ databases">
        <title>Genome sequence of Saitozyma podzolica DSM 27192.</title>
        <authorList>
            <person name="Aliyu H."/>
            <person name="Gorte O."/>
            <person name="Ochsenreither K."/>
        </authorList>
    </citation>
    <scope>NUCLEOTIDE SEQUENCE [LARGE SCALE GENOMIC DNA]</scope>
    <source>
        <strain evidence="5 6">DSM 27192</strain>
    </source>
</reference>
<dbReference type="CDD" id="cd12246">
    <property type="entry name" value="RRM1_U1A_like"/>
    <property type="match status" value="1"/>
</dbReference>
<feature type="compositionally biased region" description="Acidic residues" evidence="3">
    <location>
        <begin position="161"/>
        <end position="182"/>
    </location>
</feature>
<evidence type="ECO:0000259" key="4">
    <source>
        <dbReference type="PROSITE" id="PS50102"/>
    </source>
</evidence>
<dbReference type="AlphaFoldDB" id="A0A427YJC2"/>
<dbReference type="Gene3D" id="3.30.70.330">
    <property type="match status" value="2"/>
</dbReference>
<accession>A0A427YJC2</accession>
<dbReference type="PROSITE" id="PS50102">
    <property type="entry name" value="RRM"/>
    <property type="match status" value="1"/>
</dbReference>
<gene>
    <name evidence="5" type="ORF">EHS25_009491</name>
</gene>